<evidence type="ECO:0000313" key="11">
    <source>
        <dbReference type="Proteomes" id="UP001387100"/>
    </source>
</evidence>
<dbReference type="PANTHER" id="PTHR30047">
    <property type="entry name" value="HIGH-AFFINITY CHOLINE TRANSPORT PROTEIN-RELATED"/>
    <property type="match status" value="1"/>
</dbReference>
<feature type="region of interest" description="Disordered" evidence="8">
    <location>
        <begin position="1"/>
        <end position="22"/>
    </location>
</feature>
<evidence type="ECO:0000313" key="10">
    <source>
        <dbReference type="EMBL" id="MEJ5944959.1"/>
    </source>
</evidence>
<keyword evidence="7 9" id="KW-0472">Membrane</keyword>
<keyword evidence="11" id="KW-1185">Reference proteome</keyword>
<feature type="transmembrane region" description="Helical" evidence="9">
    <location>
        <begin position="249"/>
        <end position="272"/>
    </location>
</feature>
<evidence type="ECO:0000256" key="5">
    <source>
        <dbReference type="ARBA" id="ARBA00022692"/>
    </source>
</evidence>
<keyword evidence="5 9" id="KW-0812">Transmembrane</keyword>
<name>A0ABU8RJ19_9ACTN</name>
<feature type="transmembrane region" description="Helical" evidence="9">
    <location>
        <begin position="371"/>
        <end position="395"/>
    </location>
</feature>
<comment type="similarity">
    <text evidence="2">Belongs to the BCCT transporter (TC 2.A.15) family.</text>
</comment>
<comment type="caution">
    <text evidence="10">The sequence shown here is derived from an EMBL/GenBank/DDBJ whole genome shotgun (WGS) entry which is preliminary data.</text>
</comment>
<feature type="compositionally biased region" description="Basic residues" evidence="8">
    <location>
        <begin position="605"/>
        <end position="614"/>
    </location>
</feature>
<feature type="transmembrane region" description="Helical" evidence="9">
    <location>
        <begin position="470"/>
        <end position="491"/>
    </location>
</feature>
<evidence type="ECO:0000256" key="4">
    <source>
        <dbReference type="ARBA" id="ARBA00022475"/>
    </source>
</evidence>
<feature type="region of interest" description="Disordered" evidence="8">
    <location>
        <begin position="559"/>
        <end position="614"/>
    </location>
</feature>
<dbReference type="NCBIfam" id="TIGR00842">
    <property type="entry name" value="bcct"/>
    <property type="match status" value="1"/>
</dbReference>
<feature type="transmembrane region" description="Helical" evidence="9">
    <location>
        <begin position="214"/>
        <end position="237"/>
    </location>
</feature>
<dbReference type="PANTHER" id="PTHR30047:SF7">
    <property type="entry name" value="HIGH-AFFINITY CHOLINE TRANSPORT PROTEIN"/>
    <property type="match status" value="1"/>
</dbReference>
<feature type="transmembrane region" description="Helical" evidence="9">
    <location>
        <begin position="342"/>
        <end position="359"/>
    </location>
</feature>
<evidence type="ECO:0000256" key="6">
    <source>
        <dbReference type="ARBA" id="ARBA00022989"/>
    </source>
</evidence>
<keyword evidence="3" id="KW-0813">Transport</keyword>
<reference evidence="10 11" key="1">
    <citation type="journal article" date="2017" name="Int. J. Syst. Evol. Microbiol.">
        <title>Pseudokineococcus basanitobsidens sp. nov., isolated from volcanic rock.</title>
        <authorList>
            <person name="Lee D.W."/>
            <person name="Park M.Y."/>
            <person name="Kim J.J."/>
            <person name="Kim B.S."/>
        </authorList>
    </citation>
    <scope>NUCLEOTIDE SEQUENCE [LARGE SCALE GENOMIC DNA]</scope>
    <source>
        <strain evidence="10 11">DSM 103726</strain>
    </source>
</reference>
<evidence type="ECO:0000256" key="2">
    <source>
        <dbReference type="ARBA" id="ARBA00005658"/>
    </source>
</evidence>
<feature type="transmembrane region" description="Helical" evidence="9">
    <location>
        <begin position="112"/>
        <end position="132"/>
    </location>
</feature>
<evidence type="ECO:0000256" key="3">
    <source>
        <dbReference type="ARBA" id="ARBA00022448"/>
    </source>
</evidence>
<evidence type="ECO:0000256" key="9">
    <source>
        <dbReference type="SAM" id="Phobius"/>
    </source>
</evidence>
<feature type="transmembrane region" description="Helical" evidence="9">
    <location>
        <begin position="415"/>
        <end position="443"/>
    </location>
</feature>
<feature type="transmembrane region" description="Helical" evidence="9">
    <location>
        <begin position="284"/>
        <end position="303"/>
    </location>
</feature>
<feature type="transmembrane region" description="Helical" evidence="9">
    <location>
        <begin position="497"/>
        <end position="520"/>
    </location>
</feature>
<feature type="compositionally biased region" description="Gly residues" evidence="8">
    <location>
        <begin position="565"/>
        <end position="577"/>
    </location>
</feature>
<sequence>MSTTTRPPQGGDPTADAPTPEDAGANRAGIAPWVFFPALAIILTFVVLTLVFTDTATEVFAAVQGSIVGGIGWYYTLLIAAFIGFSIWVGVGRFGSIKLGKDDDTPEFKLPVWFAMLFATGMGIGLVFWGVAEPLNHFASPRPSVTGSPESLAQQAITQSYIHWGIHAWAIYVVAGLGIAYAVHRKGRPVSIRWALEPLLGDRVRGGLGHTIDVIAVVGTLFGVATSLGLGVAQIGAGFDFLGWASDTATLQIILICVITGIATVSVVTGLAKGIKILSNANMVLAGVVLVAVLLAGPTLFLLRDFVQSLGLYLQNVLQLTFDVSAYQGEAGQAWQAAWTTYYWGWWMSWAPFVGVFIARISKGRTVREFVAGVLLVPTVVTFLWFSVLGGTALYQEVFGGGGYVGADGTVDTETTLFTLLSGIPGGAIWAVAGIILITLFFVTSSDSGSLVVDMLTSGGDPNPPIWSRIMWALLEGAVAIALLSAGAGTLSALQTAAIITALPFSFVMIGIMLSLAKAFKGEIEERRRLMRAVERRELASEASEHVFGQLEEYRLDDYAPANGNGNGNGNGHGTGNGVHAAEVGAGGAVDPVPDGGRSRGPVVLRRRRREAAK</sequence>
<dbReference type="Proteomes" id="UP001387100">
    <property type="component" value="Unassembled WGS sequence"/>
</dbReference>
<dbReference type="Pfam" id="PF02028">
    <property type="entry name" value="BCCT"/>
    <property type="match status" value="1"/>
</dbReference>
<feature type="transmembrane region" description="Helical" evidence="9">
    <location>
        <begin position="72"/>
        <end position="91"/>
    </location>
</feature>
<gene>
    <name evidence="10" type="ORF">WDZ17_06575</name>
</gene>
<evidence type="ECO:0000256" key="8">
    <source>
        <dbReference type="SAM" id="MobiDB-lite"/>
    </source>
</evidence>
<organism evidence="10 11">
    <name type="scientific">Pseudokineococcus basanitobsidens</name>
    <dbReference type="NCBI Taxonomy" id="1926649"/>
    <lineage>
        <taxon>Bacteria</taxon>
        <taxon>Bacillati</taxon>
        <taxon>Actinomycetota</taxon>
        <taxon>Actinomycetes</taxon>
        <taxon>Kineosporiales</taxon>
        <taxon>Kineosporiaceae</taxon>
        <taxon>Pseudokineococcus</taxon>
    </lineage>
</organism>
<feature type="transmembrane region" description="Helical" evidence="9">
    <location>
        <begin position="161"/>
        <end position="183"/>
    </location>
</feature>
<dbReference type="RefSeq" id="WP_339574338.1">
    <property type="nucleotide sequence ID" value="NZ_JBBIAA010000004.1"/>
</dbReference>
<evidence type="ECO:0000256" key="1">
    <source>
        <dbReference type="ARBA" id="ARBA00004651"/>
    </source>
</evidence>
<protein>
    <submittedName>
        <fullName evidence="10">BCCT family transporter</fullName>
    </submittedName>
</protein>
<keyword evidence="4" id="KW-1003">Cell membrane</keyword>
<keyword evidence="6 9" id="KW-1133">Transmembrane helix</keyword>
<proteinExistence type="inferred from homology"/>
<feature type="transmembrane region" description="Helical" evidence="9">
    <location>
        <begin position="33"/>
        <end position="52"/>
    </location>
</feature>
<evidence type="ECO:0000256" key="7">
    <source>
        <dbReference type="ARBA" id="ARBA00023136"/>
    </source>
</evidence>
<dbReference type="EMBL" id="JBBIAA010000004">
    <property type="protein sequence ID" value="MEJ5944959.1"/>
    <property type="molecule type" value="Genomic_DNA"/>
</dbReference>
<accession>A0ABU8RJ19</accession>
<comment type="subcellular location">
    <subcellularLocation>
        <location evidence="1">Cell membrane</location>
        <topology evidence="1">Multi-pass membrane protein</topology>
    </subcellularLocation>
</comment>
<dbReference type="InterPro" id="IPR000060">
    <property type="entry name" value="BCCT_transptr"/>
</dbReference>
<feature type="compositionally biased region" description="Low complexity" evidence="8">
    <location>
        <begin position="578"/>
        <end position="604"/>
    </location>
</feature>